<reference evidence="1" key="1">
    <citation type="submission" date="2020-01" db="EMBL/GenBank/DDBJ databases">
        <authorList>
            <person name="Mishra B."/>
        </authorList>
    </citation>
    <scope>NUCLEOTIDE SEQUENCE [LARGE SCALE GENOMIC DNA]</scope>
</reference>
<dbReference type="OrthoDB" id="1135101at2759"/>
<dbReference type="Proteomes" id="UP000467841">
    <property type="component" value="Unassembled WGS sequence"/>
</dbReference>
<accession>A0A6D2JV54</accession>
<evidence type="ECO:0000313" key="1">
    <source>
        <dbReference type="EMBL" id="CAA7041093.1"/>
    </source>
</evidence>
<organism evidence="1 2">
    <name type="scientific">Microthlaspi erraticum</name>
    <dbReference type="NCBI Taxonomy" id="1685480"/>
    <lineage>
        <taxon>Eukaryota</taxon>
        <taxon>Viridiplantae</taxon>
        <taxon>Streptophyta</taxon>
        <taxon>Embryophyta</taxon>
        <taxon>Tracheophyta</taxon>
        <taxon>Spermatophyta</taxon>
        <taxon>Magnoliopsida</taxon>
        <taxon>eudicotyledons</taxon>
        <taxon>Gunneridae</taxon>
        <taxon>Pentapetalae</taxon>
        <taxon>rosids</taxon>
        <taxon>malvids</taxon>
        <taxon>Brassicales</taxon>
        <taxon>Brassicaceae</taxon>
        <taxon>Coluteocarpeae</taxon>
        <taxon>Microthlaspi</taxon>
    </lineage>
</organism>
<name>A0A6D2JV54_9BRAS</name>
<dbReference type="AlphaFoldDB" id="A0A6D2JV54"/>
<keyword evidence="2" id="KW-1185">Reference proteome</keyword>
<protein>
    <submittedName>
        <fullName evidence="1">Uncharacterized protein</fullName>
    </submittedName>
</protein>
<dbReference type="EMBL" id="CACVBM020001240">
    <property type="protein sequence ID" value="CAA7041093.1"/>
    <property type="molecule type" value="Genomic_DNA"/>
</dbReference>
<proteinExistence type="predicted"/>
<gene>
    <name evidence="1" type="ORF">MERR_LOCUS28328</name>
</gene>
<sequence>MLPNPRSVVAQGWRSIGSRRNFSSSHGSNGETQSLYEAFKSLYKNPESKGSIEFKEKLKERGIAVLTGVFLGFVTMRKPSWEMARGLEKEKRRYERLHSSNEMN</sequence>
<evidence type="ECO:0000313" key="2">
    <source>
        <dbReference type="Proteomes" id="UP000467841"/>
    </source>
</evidence>
<comment type="caution">
    <text evidence="1">The sequence shown here is derived from an EMBL/GenBank/DDBJ whole genome shotgun (WGS) entry which is preliminary data.</text>
</comment>